<organism evidence="1 2">
    <name type="scientific">Halorussus caseinilyticus</name>
    <dbReference type="NCBI Taxonomy" id="3034025"/>
    <lineage>
        <taxon>Archaea</taxon>
        <taxon>Methanobacteriati</taxon>
        <taxon>Methanobacteriota</taxon>
        <taxon>Stenosarchaea group</taxon>
        <taxon>Halobacteria</taxon>
        <taxon>Halobacteriales</taxon>
        <taxon>Haladaptataceae</taxon>
        <taxon>Halorussus</taxon>
    </lineage>
</organism>
<comment type="caution">
    <text evidence="1">The sequence shown here is derived from an EMBL/GenBank/DDBJ whole genome shotgun (WGS) entry which is preliminary data.</text>
</comment>
<dbReference type="PANTHER" id="PTHR35279:SF1">
    <property type="entry name" value="ARABINANASE_LEVANSUCRASE_INVERTASE"/>
    <property type="match status" value="1"/>
</dbReference>
<accession>A0ABD5WW41</accession>
<sequence>MSRHHYQKLGRIYAVDSQQSWKSAYAYVPTPYRVSEDRIRLYCAYRDEDDVGRVGFVDVDADEPTTVVDTATEPVLDTGDRNAFDHYGVSPASVVEIGDSLGLFYFGWDRPEEVRYTMFAGLALSNDGGDSFQRYSDEPILPPIEGERYARSAPFVIRCNGKYHMYYVAGDEWIAVDGQKVPTYNLKYKQSSDGLYWDDGPGETVLELDGEDEYGFGRPFAIHEKGVVKLWYSVRTRSKGYRIGYAESTNGTDFVRMDEQVDIDVSPSGWDSEMVCFPGVIDAGDGHRYMFYNGNGYGKTGIGAARLE</sequence>
<dbReference type="Proteomes" id="UP001596407">
    <property type="component" value="Unassembled WGS sequence"/>
</dbReference>
<dbReference type="Gene3D" id="2.115.10.20">
    <property type="entry name" value="Glycosyl hydrolase domain, family 43"/>
    <property type="match status" value="2"/>
</dbReference>
<dbReference type="PANTHER" id="PTHR35279">
    <property type="match status" value="1"/>
</dbReference>
<dbReference type="InterPro" id="IPR023296">
    <property type="entry name" value="Glyco_hydro_beta-prop_sf"/>
</dbReference>
<dbReference type="AlphaFoldDB" id="A0ABD5WW41"/>
<dbReference type="RefSeq" id="WP_382210312.1">
    <property type="nucleotide sequence ID" value="NZ_JBHSZH010000005.1"/>
</dbReference>
<evidence type="ECO:0000313" key="1">
    <source>
        <dbReference type="EMBL" id="MFC7082334.1"/>
    </source>
</evidence>
<reference evidence="1 2" key="1">
    <citation type="journal article" date="2019" name="Int. J. Syst. Evol. Microbiol.">
        <title>The Global Catalogue of Microorganisms (GCM) 10K type strain sequencing project: providing services to taxonomists for standard genome sequencing and annotation.</title>
        <authorList>
            <consortium name="The Broad Institute Genomics Platform"/>
            <consortium name="The Broad Institute Genome Sequencing Center for Infectious Disease"/>
            <person name="Wu L."/>
            <person name="Ma J."/>
        </authorList>
    </citation>
    <scope>NUCLEOTIDE SEQUENCE [LARGE SCALE GENOMIC DNA]</scope>
    <source>
        <strain evidence="1 2">DT72</strain>
    </source>
</reference>
<dbReference type="SUPFAM" id="SSF75005">
    <property type="entry name" value="Arabinanase/levansucrase/invertase"/>
    <property type="match status" value="1"/>
</dbReference>
<evidence type="ECO:0008006" key="3">
    <source>
        <dbReference type="Google" id="ProtNLM"/>
    </source>
</evidence>
<proteinExistence type="predicted"/>
<protein>
    <recommendedName>
        <fullName evidence="3">Glycosyl hydrolase family 32 N-terminal domain-containing protein</fullName>
    </recommendedName>
</protein>
<dbReference type="EMBL" id="JBHSZH010000005">
    <property type="protein sequence ID" value="MFC7082334.1"/>
    <property type="molecule type" value="Genomic_DNA"/>
</dbReference>
<keyword evidence="2" id="KW-1185">Reference proteome</keyword>
<name>A0ABD5WW41_9EURY</name>
<gene>
    <name evidence="1" type="ORF">ACFQJ6_21855</name>
</gene>
<evidence type="ECO:0000313" key="2">
    <source>
        <dbReference type="Proteomes" id="UP001596407"/>
    </source>
</evidence>